<dbReference type="Gene3D" id="3.20.20.120">
    <property type="entry name" value="Enolase-like C-terminal domain"/>
    <property type="match status" value="1"/>
</dbReference>
<dbReference type="GO" id="GO:0000015">
    <property type="term" value="C:phosphopyruvate hydratase complex"/>
    <property type="evidence" value="ECO:0007669"/>
    <property type="project" value="InterPro"/>
</dbReference>
<feature type="binding site" evidence="14">
    <location>
        <position position="284"/>
    </location>
    <ligand>
        <name>substrate</name>
    </ligand>
</feature>
<comment type="caution">
    <text evidence="18">The sequence shown here is derived from an EMBL/GenBank/DDBJ whole genome shotgun (WGS) entry which is preliminary data.</text>
</comment>
<evidence type="ECO:0000256" key="11">
    <source>
        <dbReference type="ARBA" id="ARBA00045763"/>
    </source>
</evidence>
<dbReference type="InterPro" id="IPR020809">
    <property type="entry name" value="Enolase_CS"/>
</dbReference>
<evidence type="ECO:0000259" key="17">
    <source>
        <dbReference type="SMART" id="SM01193"/>
    </source>
</evidence>
<accession>A0A9X1B2H5</accession>
<sequence length="426" mass="45353">MSEIVDVRAREILDSRGNPTVEVDVITAEGALGRAAVPSGASTGSREALELRDGDKSRYLGKGVLIACANVNGELRDAVVGLEVTDQETLDRAMIELDGTENKARLGANAILGVSMAAAHAAAQEKAVPLYQSLGTGDYRLPVPMMNIINGGEHADNSVDFQEFMILPVGAPSLREAVRWGAEVFHALKAVLHGRGLATAVGDEGGFAPDLPSNEAAIEVILEAIEKAGYQAGKDIYLGMDVAASEFYEDGIYNLKGEGRKLDAAGMTDLLLDWVGKYPIISIEDGLAEGDWEGWKDHTERLGGKVQLVGDDLFVTNTKILQEGIDKGIANSILIKVNQIGSLTETLEAIQMAQKAGYTAVVSHRSGETEDTTIADLVVASATGQIKTGSLSRTDRVAKYNQLMRIEDQLGDAAVYAGRDAFKQPL</sequence>
<evidence type="ECO:0000256" key="4">
    <source>
        <dbReference type="ARBA" id="ARBA00017068"/>
    </source>
</evidence>
<evidence type="ECO:0000256" key="10">
    <source>
        <dbReference type="ARBA" id="ARBA00023239"/>
    </source>
</evidence>
<dbReference type="SMART" id="SM01193">
    <property type="entry name" value="Enolase_N"/>
    <property type="match status" value="1"/>
</dbReference>
<dbReference type="GO" id="GO:0000287">
    <property type="term" value="F:magnesium ion binding"/>
    <property type="evidence" value="ECO:0007669"/>
    <property type="project" value="UniProtKB-UniRule"/>
</dbReference>
<dbReference type="GO" id="GO:0005576">
    <property type="term" value="C:extracellular region"/>
    <property type="evidence" value="ECO:0007669"/>
    <property type="project" value="UniProtKB-SubCell"/>
</dbReference>
<comment type="subunit">
    <text evidence="12">Component of the RNA degradosome, a multiprotein complex involved in RNA processing and mRNA degradation.</text>
</comment>
<evidence type="ECO:0000256" key="3">
    <source>
        <dbReference type="ARBA" id="ARBA00012058"/>
    </source>
</evidence>
<feature type="binding site" evidence="12 15">
    <location>
        <position position="284"/>
    </location>
    <ligand>
        <name>Mg(2+)</name>
        <dbReference type="ChEBI" id="CHEBI:18420"/>
    </ligand>
</feature>
<keyword evidence="6 12" id="KW-0964">Secreted</keyword>
<feature type="binding site" evidence="14">
    <location>
        <position position="154"/>
    </location>
    <ligand>
        <name>substrate</name>
    </ligand>
</feature>
<dbReference type="PIRSF" id="PIRSF001400">
    <property type="entry name" value="Enolase"/>
    <property type="match status" value="1"/>
</dbReference>
<dbReference type="FunFam" id="3.20.20.120:FF:000001">
    <property type="entry name" value="Enolase"/>
    <property type="match status" value="1"/>
</dbReference>
<dbReference type="Pfam" id="PF03952">
    <property type="entry name" value="Enolase_N"/>
    <property type="match status" value="1"/>
</dbReference>
<feature type="binding site" evidence="12">
    <location>
        <position position="365"/>
    </location>
    <ligand>
        <name>(2R)-2-phosphoglycerate</name>
        <dbReference type="ChEBI" id="CHEBI:58289"/>
    </ligand>
</feature>
<dbReference type="SFLD" id="SFLDG00178">
    <property type="entry name" value="enolase"/>
    <property type="match status" value="1"/>
</dbReference>
<evidence type="ECO:0000256" key="13">
    <source>
        <dbReference type="PIRSR" id="PIRSR001400-1"/>
    </source>
</evidence>
<dbReference type="PANTHER" id="PTHR11902:SF1">
    <property type="entry name" value="ENOLASE"/>
    <property type="match status" value="1"/>
</dbReference>
<dbReference type="GO" id="GO:0004634">
    <property type="term" value="F:phosphopyruvate hydratase activity"/>
    <property type="evidence" value="ECO:0007669"/>
    <property type="project" value="UniProtKB-UniRule"/>
</dbReference>
<dbReference type="PROSITE" id="PS00164">
    <property type="entry name" value="ENOLASE"/>
    <property type="match status" value="1"/>
</dbReference>
<feature type="binding site" evidence="12">
    <location>
        <position position="162"/>
    </location>
    <ligand>
        <name>(2R)-2-phosphoglycerate</name>
        <dbReference type="ChEBI" id="CHEBI:58289"/>
    </ligand>
</feature>
<keyword evidence="7 12" id="KW-0479">Metal-binding</keyword>
<feature type="binding site" evidence="14">
    <location>
        <begin position="363"/>
        <end position="366"/>
    </location>
    <ligand>
        <name>substrate</name>
    </ligand>
</feature>
<comment type="similarity">
    <text evidence="2 12">Belongs to the enolase family.</text>
</comment>
<feature type="active site" description="Proton acceptor" evidence="12 13">
    <location>
        <position position="336"/>
    </location>
</feature>
<dbReference type="PANTHER" id="PTHR11902">
    <property type="entry name" value="ENOLASE"/>
    <property type="match status" value="1"/>
</dbReference>
<dbReference type="RefSeq" id="WP_200238154.1">
    <property type="nucleotide sequence ID" value="NZ_NRRY01000003.1"/>
</dbReference>
<dbReference type="SUPFAM" id="SSF54826">
    <property type="entry name" value="Enolase N-terminal domain-like"/>
    <property type="match status" value="1"/>
</dbReference>
<dbReference type="EC" id="4.2.1.11" evidence="3 12"/>
<evidence type="ECO:0000256" key="7">
    <source>
        <dbReference type="ARBA" id="ARBA00022723"/>
    </source>
</evidence>
<organism evidence="18 19">
    <name type="scientific">Lamprobacter modestohalophilus</name>
    <dbReference type="NCBI Taxonomy" id="1064514"/>
    <lineage>
        <taxon>Bacteria</taxon>
        <taxon>Pseudomonadati</taxon>
        <taxon>Pseudomonadota</taxon>
        <taxon>Gammaproteobacteria</taxon>
        <taxon>Chromatiales</taxon>
        <taxon>Chromatiaceae</taxon>
        <taxon>Lamprobacter</taxon>
    </lineage>
</organism>
<dbReference type="InterPro" id="IPR020810">
    <property type="entry name" value="Enolase_C"/>
</dbReference>
<dbReference type="FunFam" id="3.30.390.10:FF:000001">
    <property type="entry name" value="Enolase"/>
    <property type="match status" value="1"/>
</dbReference>
<evidence type="ECO:0000259" key="16">
    <source>
        <dbReference type="SMART" id="SM01192"/>
    </source>
</evidence>
<feature type="active site" description="Proton donor" evidence="12 13">
    <location>
        <position position="204"/>
    </location>
</feature>
<dbReference type="Pfam" id="PF00113">
    <property type="entry name" value="Enolase_C"/>
    <property type="match status" value="1"/>
</dbReference>
<dbReference type="HAMAP" id="MF_00318">
    <property type="entry name" value="Enolase"/>
    <property type="match status" value="1"/>
</dbReference>
<comment type="cofactor">
    <cofactor evidence="15">
        <name>Mg(2+)</name>
        <dbReference type="ChEBI" id="CHEBI:18420"/>
    </cofactor>
    <text evidence="15">Mg(2+) is required for catalysis and for stabilizing the dimer.</text>
</comment>
<feature type="domain" description="Enolase C-terminal TIM barrel" evidence="16">
    <location>
        <begin position="138"/>
        <end position="424"/>
    </location>
</feature>
<keyword evidence="5 12" id="KW-0963">Cytoplasm</keyword>
<comment type="cofactor">
    <cofactor evidence="12">
        <name>Mg(2+)</name>
        <dbReference type="ChEBI" id="CHEBI:18420"/>
    </cofactor>
    <text evidence="12">Binds a second Mg(2+) ion via substrate during catalysis.</text>
</comment>
<keyword evidence="10 12" id="KW-0456">Lyase</keyword>
<dbReference type="EMBL" id="NRRY01000003">
    <property type="protein sequence ID" value="MBK1617340.1"/>
    <property type="molecule type" value="Genomic_DNA"/>
</dbReference>
<feature type="binding site" evidence="12 15">
    <location>
        <position position="241"/>
    </location>
    <ligand>
        <name>Mg(2+)</name>
        <dbReference type="ChEBI" id="CHEBI:18420"/>
    </ligand>
</feature>
<comment type="catalytic activity">
    <reaction evidence="12">
        <text>(2R)-2-phosphoglycerate = phosphoenolpyruvate + H2O</text>
        <dbReference type="Rhea" id="RHEA:10164"/>
        <dbReference type="ChEBI" id="CHEBI:15377"/>
        <dbReference type="ChEBI" id="CHEBI:58289"/>
        <dbReference type="ChEBI" id="CHEBI:58702"/>
        <dbReference type="EC" id="4.2.1.11"/>
    </reaction>
</comment>
<comment type="function">
    <text evidence="11 12">Catalyzes the reversible conversion of 2-phosphoglycerate (2-PG) into phosphoenolpyruvate (PEP). It is essential for the degradation of carbohydrates via glycolysis.</text>
</comment>
<evidence type="ECO:0000256" key="6">
    <source>
        <dbReference type="ARBA" id="ARBA00022525"/>
    </source>
</evidence>
<feature type="binding site" evidence="12 15">
    <location>
        <position position="311"/>
    </location>
    <ligand>
        <name>Mg(2+)</name>
        <dbReference type="ChEBI" id="CHEBI:18420"/>
    </ligand>
</feature>
<evidence type="ECO:0000313" key="19">
    <source>
        <dbReference type="Proteomes" id="UP001138768"/>
    </source>
</evidence>
<evidence type="ECO:0000256" key="15">
    <source>
        <dbReference type="PIRSR" id="PIRSR001400-3"/>
    </source>
</evidence>
<feature type="domain" description="Enolase N-terminal" evidence="17">
    <location>
        <begin position="4"/>
        <end position="134"/>
    </location>
</feature>
<dbReference type="SUPFAM" id="SSF51604">
    <property type="entry name" value="Enolase C-terminal domain-like"/>
    <property type="match status" value="1"/>
</dbReference>
<dbReference type="Gene3D" id="3.30.390.10">
    <property type="entry name" value="Enolase-like, N-terminal domain"/>
    <property type="match status" value="1"/>
</dbReference>
<dbReference type="PRINTS" id="PR00148">
    <property type="entry name" value="ENOLASE"/>
</dbReference>
<evidence type="ECO:0000256" key="8">
    <source>
        <dbReference type="ARBA" id="ARBA00022842"/>
    </source>
</evidence>
<dbReference type="SMART" id="SM01192">
    <property type="entry name" value="Enolase_C"/>
    <property type="match status" value="1"/>
</dbReference>
<dbReference type="Proteomes" id="UP001138768">
    <property type="component" value="Unassembled WGS sequence"/>
</dbReference>
<evidence type="ECO:0000256" key="1">
    <source>
        <dbReference type="ARBA" id="ARBA00005031"/>
    </source>
</evidence>
<dbReference type="CDD" id="cd03313">
    <property type="entry name" value="enolase"/>
    <property type="match status" value="1"/>
</dbReference>
<dbReference type="InterPro" id="IPR029017">
    <property type="entry name" value="Enolase-like_N"/>
</dbReference>
<feature type="binding site" evidence="14">
    <location>
        <position position="163"/>
    </location>
    <ligand>
        <name>substrate</name>
    </ligand>
</feature>
<feature type="binding site" evidence="12">
    <location>
        <position position="366"/>
    </location>
    <ligand>
        <name>(2R)-2-phosphoglycerate</name>
        <dbReference type="ChEBI" id="CHEBI:58289"/>
    </ligand>
</feature>
<feature type="binding site" evidence="12">
    <location>
        <position position="336"/>
    </location>
    <ligand>
        <name>(2R)-2-phosphoglycerate</name>
        <dbReference type="ChEBI" id="CHEBI:58289"/>
    </ligand>
</feature>
<gene>
    <name evidence="12" type="primary">eno</name>
    <name evidence="18" type="ORF">CKO42_02500</name>
</gene>
<protein>
    <recommendedName>
        <fullName evidence="4 12">Enolase</fullName>
        <ecNumber evidence="3 12">4.2.1.11</ecNumber>
    </recommendedName>
    <alternativeName>
        <fullName evidence="12">2-phospho-D-glycerate hydro-lyase</fullName>
    </alternativeName>
    <alternativeName>
        <fullName evidence="12">2-phosphoglycerate dehydratase</fullName>
    </alternativeName>
</protein>
<dbReference type="GO" id="GO:0009986">
    <property type="term" value="C:cell surface"/>
    <property type="evidence" value="ECO:0007669"/>
    <property type="project" value="UniProtKB-SubCell"/>
</dbReference>
<proteinExistence type="inferred from homology"/>
<dbReference type="NCBIfam" id="TIGR01060">
    <property type="entry name" value="eno"/>
    <property type="match status" value="1"/>
</dbReference>
<dbReference type="InterPro" id="IPR020811">
    <property type="entry name" value="Enolase_N"/>
</dbReference>
<evidence type="ECO:0000256" key="9">
    <source>
        <dbReference type="ARBA" id="ARBA00023152"/>
    </source>
</evidence>
<name>A0A9X1B2H5_9GAMM</name>
<dbReference type="InterPro" id="IPR036849">
    <property type="entry name" value="Enolase-like_C_sf"/>
</dbReference>
<evidence type="ECO:0000256" key="5">
    <source>
        <dbReference type="ARBA" id="ARBA00022490"/>
    </source>
</evidence>
<dbReference type="AlphaFoldDB" id="A0A9X1B2H5"/>
<dbReference type="SFLD" id="SFLDF00002">
    <property type="entry name" value="enolase"/>
    <property type="match status" value="1"/>
</dbReference>
<evidence type="ECO:0000256" key="14">
    <source>
        <dbReference type="PIRSR" id="PIRSR001400-2"/>
    </source>
</evidence>
<keyword evidence="8 12" id="KW-0460">Magnesium</keyword>
<feature type="binding site" evidence="12">
    <location>
        <position position="387"/>
    </location>
    <ligand>
        <name>(2R)-2-phosphoglycerate</name>
        <dbReference type="ChEBI" id="CHEBI:58289"/>
    </ligand>
</feature>
<dbReference type="GO" id="GO:0006096">
    <property type="term" value="P:glycolytic process"/>
    <property type="evidence" value="ECO:0007669"/>
    <property type="project" value="UniProtKB-UniRule"/>
</dbReference>
<comment type="subcellular location">
    <subcellularLocation>
        <location evidence="12">Cytoplasm</location>
    </subcellularLocation>
    <subcellularLocation>
        <location evidence="12">Secreted</location>
    </subcellularLocation>
    <subcellularLocation>
        <location evidence="12">Cell surface</location>
    </subcellularLocation>
    <text evidence="12">Fractions of enolase are present in both the cytoplasm and on the cell surface.</text>
</comment>
<comment type="pathway">
    <text evidence="1 12">Carbohydrate degradation; glycolysis; pyruvate from D-glyceraldehyde 3-phosphate: step 4/5.</text>
</comment>
<keyword evidence="9 12" id="KW-0324">Glycolysis</keyword>
<feature type="binding site" evidence="14">
    <location>
        <position position="387"/>
    </location>
    <ligand>
        <name>substrate</name>
    </ligand>
</feature>
<keyword evidence="19" id="KW-1185">Reference proteome</keyword>
<evidence type="ECO:0000313" key="18">
    <source>
        <dbReference type="EMBL" id="MBK1617340.1"/>
    </source>
</evidence>
<evidence type="ECO:0000256" key="12">
    <source>
        <dbReference type="HAMAP-Rule" id="MF_00318"/>
    </source>
</evidence>
<feature type="binding site" evidence="14">
    <location>
        <position position="311"/>
    </location>
    <ligand>
        <name>substrate</name>
    </ligand>
</feature>
<dbReference type="InterPro" id="IPR000941">
    <property type="entry name" value="Enolase"/>
</dbReference>
<evidence type="ECO:0000256" key="2">
    <source>
        <dbReference type="ARBA" id="ARBA00009604"/>
    </source>
</evidence>
<dbReference type="SFLD" id="SFLDS00001">
    <property type="entry name" value="Enolase"/>
    <property type="match status" value="1"/>
</dbReference>
<reference evidence="18 19" key="1">
    <citation type="journal article" date="2020" name="Microorganisms">
        <title>Osmotic Adaptation and Compatible Solute Biosynthesis of Phototrophic Bacteria as Revealed from Genome Analyses.</title>
        <authorList>
            <person name="Imhoff J.F."/>
            <person name="Rahn T."/>
            <person name="Kunzel S."/>
            <person name="Keller A."/>
            <person name="Neulinger S.C."/>
        </authorList>
    </citation>
    <scope>NUCLEOTIDE SEQUENCE [LARGE SCALE GENOMIC DNA]</scope>
    <source>
        <strain evidence="18 19">DSM 25653</strain>
    </source>
</reference>